<dbReference type="Pfam" id="PF20009">
    <property type="entry name" value="GEVED"/>
    <property type="match status" value="1"/>
</dbReference>
<feature type="signal peptide" evidence="2">
    <location>
        <begin position="1"/>
        <end position="19"/>
    </location>
</feature>
<organism evidence="5 6">
    <name type="scientific">Kaistella carnis</name>
    <dbReference type="NCBI Taxonomy" id="1241979"/>
    <lineage>
        <taxon>Bacteria</taxon>
        <taxon>Pseudomonadati</taxon>
        <taxon>Bacteroidota</taxon>
        <taxon>Flavobacteriia</taxon>
        <taxon>Flavobacteriales</taxon>
        <taxon>Weeksellaceae</taxon>
        <taxon>Chryseobacterium group</taxon>
        <taxon>Kaistella</taxon>
    </lineage>
</organism>
<dbReference type="AlphaFoldDB" id="A0A3G8XSU4"/>
<evidence type="ECO:0000313" key="5">
    <source>
        <dbReference type="EMBL" id="AZI33304.1"/>
    </source>
</evidence>
<dbReference type="InterPro" id="IPR045474">
    <property type="entry name" value="GEVED"/>
</dbReference>
<feature type="chain" id="PRO_5017953169" evidence="2">
    <location>
        <begin position="20"/>
        <end position="563"/>
    </location>
</feature>
<evidence type="ECO:0000259" key="4">
    <source>
        <dbReference type="Pfam" id="PF20009"/>
    </source>
</evidence>
<feature type="domain" description="Secretion system C-terminal sorting" evidence="3">
    <location>
        <begin position="494"/>
        <end position="553"/>
    </location>
</feature>
<name>A0A3G8XSU4_9FLAO</name>
<reference evidence="6" key="1">
    <citation type="submission" date="2018-11" db="EMBL/GenBank/DDBJ databases">
        <title>Proposal to divide the Flavobacteriaceae and reorganize its genera based on Amino Acid Identity values calculated from whole genome sequences.</title>
        <authorList>
            <person name="Nicholson A.C."/>
            <person name="Gulvik C.A."/>
            <person name="Whitney A.M."/>
            <person name="Humrighouse B.W."/>
            <person name="Bell M."/>
            <person name="Holmes B."/>
            <person name="Steigerwalt A.G."/>
            <person name="Villarma A."/>
            <person name="Sheth M."/>
            <person name="Batra D."/>
            <person name="Pryor J."/>
            <person name="Bernardet J.-F."/>
            <person name="Hugo C."/>
            <person name="Kampfer P."/>
            <person name="Newman J.D."/>
            <person name="McQuiston J.R."/>
        </authorList>
    </citation>
    <scope>NUCLEOTIDE SEQUENCE [LARGE SCALE GENOMIC DNA]</scope>
    <source>
        <strain evidence="6">G0081</strain>
    </source>
</reference>
<keyword evidence="6" id="KW-1185">Reference proteome</keyword>
<dbReference type="EMBL" id="CP034159">
    <property type="protein sequence ID" value="AZI33304.1"/>
    <property type="molecule type" value="Genomic_DNA"/>
</dbReference>
<dbReference type="Pfam" id="PF18962">
    <property type="entry name" value="Por_Secre_tail"/>
    <property type="match status" value="1"/>
</dbReference>
<proteinExistence type="predicted"/>
<dbReference type="RefSeq" id="WP_125024645.1">
    <property type="nucleotide sequence ID" value="NZ_JBHSEA010000061.1"/>
</dbReference>
<evidence type="ECO:0000256" key="1">
    <source>
        <dbReference type="ARBA" id="ARBA00022729"/>
    </source>
</evidence>
<gene>
    <name evidence="5" type="ORF">EIB73_08975</name>
</gene>
<protein>
    <submittedName>
        <fullName evidence="5">T9SS C-terminal target domain-containing protein</fullName>
    </submittedName>
</protein>
<evidence type="ECO:0000259" key="3">
    <source>
        <dbReference type="Pfam" id="PF18962"/>
    </source>
</evidence>
<accession>A0A3G8XSU4</accession>
<dbReference type="Proteomes" id="UP000270185">
    <property type="component" value="Chromosome"/>
</dbReference>
<dbReference type="KEGG" id="ccas:EIB73_08975"/>
<evidence type="ECO:0000256" key="2">
    <source>
        <dbReference type="SAM" id="SignalP"/>
    </source>
</evidence>
<dbReference type="OrthoDB" id="1398760at2"/>
<evidence type="ECO:0000313" key="6">
    <source>
        <dbReference type="Proteomes" id="UP000270185"/>
    </source>
</evidence>
<dbReference type="InterPro" id="IPR026444">
    <property type="entry name" value="Secre_tail"/>
</dbReference>
<keyword evidence="1 2" id="KW-0732">Signal</keyword>
<sequence length="563" mass="59241">MKKKLSLLMLAAMPLIAFGQNTTGRTASKASVYPNSAKKTVVSVKIASKLVPTAYCLPSSDCSDGDVITNVTVAGINNTTTCSTGGYGDYTAMQGQIEAGQTYPISVTVGGGWFERVSAWVDFNKNDVFDADEYLGEIGEGTDVGGVLSGNISIPANLAAGSYRLRVMVGATGSGNPAITDACVPNAYGETEDYTLVIEAPAATGCLTSPNGQYPSATYTPNCNGLVANITTVGYAGEYSKVNVTSGTSYTFSVSKPDYFITISDADGTTVLGSGTGSLTWTSTLSGVVRFYVHTDAACGSGTSATIHTRSIKCGTPPPAPTSCEDFKVLSNNLENGGFFNGETAQKLAIDLPIGSTAFTIYGIEPTVIGTATSFNFNFYSDNAGLPGTLLGTRVGTINGNMTTGTNFGYDFIKYTVSFDSPFNFDANTKYWLEIVTDAVAWESSSIATLGTKDAFQNSGTSGAWVIGTDDYVFNLMCNGLAVNDTKTAQVNFYPNPVKDFLTINSKKAIETVHVYNISGQKMQVSSKLVNGKVDMSKLAPGMYIISTILEGGKNESFKVIKK</sequence>
<dbReference type="NCBIfam" id="TIGR04183">
    <property type="entry name" value="Por_Secre_tail"/>
    <property type="match status" value="1"/>
</dbReference>
<feature type="domain" description="GEVED" evidence="4">
    <location>
        <begin position="117"/>
        <end position="196"/>
    </location>
</feature>